<gene>
    <name evidence="1" type="ORF">Taro_000896</name>
</gene>
<proteinExistence type="predicted"/>
<organism evidence="1 2">
    <name type="scientific">Colocasia esculenta</name>
    <name type="common">Wild taro</name>
    <name type="synonym">Arum esculentum</name>
    <dbReference type="NCBI Taxonomy" id="4460"/>
    <lineage>
        <taxon>Eukaryota</taxon>
        <taxon>Viridiplantae</taxon>
        <taxon>Streptophyta</taxon>
        <taxon>Embryophyta</taxon>
        <taxon>Tracheophyta</taxon>
        <taxon>Spermatophyta</taxon>
        <taxon>Magnoliopsida</taxon>
        <taxon>Liliopsida</taxon>
        <taxon>Araceae</taxon>
        <taxon>Aroideae</taxon>
        <taxon>Colocasieae</taxon>
        <taxon>Colocasia</taxon>
    </lineage>
</organism>
<dbReference type="AlphaFoldDB" id="A0A843TDB0"/>
<protein>
    <submittedName>
        <fullName evidence="1">Uncharacterized protein</fullName>
    </submittedName>
</protein>
<accession>A0A843TDB0</accession>
<comment type="caution">
    <text evidence="1">The sequence shown here is derived from an EMBL/GenBank/DDBJ whole genome shotgun (WGS) entry which is preliminary data.</text>
</comment>
<evidence type="ECO:0000313" key="2">
    <source>
        <dbReference type="Proteomes" id="UP000652761"/>
    </source>
</evidence>
<dbReference type="Proteomes" id="UP000652761">
    <property type="component" value="Unassembled WGS sequence"/>
</dbReference>
<evidence type="ECO:0000313" key="1">
    <source>
        <dbReference type="EMBL" id="MQL68611.1"/>
    </source>
</evidence>
<sequence>LDSFSMLPSPVWYVCGLWVASRWSIPWIYPSSGVATAVCITTPEGVIVSRRTGTKRWHRDALGCPPAGVPPSDVCSSPTLGVQPAPPLAPSLPSGPWTPILASLLRECSGLRACSSWQPSWQTLERRGKRGLDSGAESFLELFFLGWDVEVVEVFSSQCGPDSPLSHCLSLHWFWSHVVVLGVGPQLGQAAVLHAFVCFCGGSDLLFCGGEAGARLASREHGRHVPLLAASGSGLVVVVVTTFPSVIHCPSLHGGCSLAFRSPFLGASLWWHLHVWFPDLAVCSGSEVVLLVGPRPCGGLRCPCLWGSSSRELGVGWVAETTVVSCVVSSSESECCELLYLSELRVVLCKFSGFVCVLQEGCSCCHVACVVSVVAQCVHAVVARLAVDSLAVLLPVWRTIAGKSRRVVSSGEVLLEFFSVGSGEKPFVVVLVRVSLRTVPCPFLSIVVLPQDLRCAVGLAGAFWRWDFVCPHGSDGLFCFPMLGVLSQMVV</sequence>
<feature type="non-terminal residue" evidence="1">
    <location>
        <position position="1"/>
    </location>
</feature>
<keyword evidence="2" id="KW-1185">Reference proteome</keyword>
<reference evidence="1" key="1">
    <citation type="submission" date="2017-07" db="EMBL/GenBank/DDBJ databases">
        <title>Taro Niue Genome Assembly and Annotation.</title>
        <authorList>
            <person name="Atibalentja N."/>
            <person name="Keating K."/>
            <person name="Fields C.J."/>
        </authorList>
    </citation>
    <scope>NUCLEOTIDE SEQUENCE</scope>
    <source>
        <strain evidence="1">Niue_2</strain>
        <tissue evidence="1">Leaf</tissue>
    </source>
</reference>
<name>A0A843TDB0_COLES</name>
<dbReference type="EMBL" id="NMUH01000017">
    <property type="protein sequence ID" value="MQL68611.1"/>
    <property type="molecule type" value="Genomic_DNA"/>
</dbReference>